<keyword evidence="11" id="KW-1185">Reference proteome</keyword>
<evidence type="ECO:0000313" key="10">
    <source>
        <dbReference type="EMBL" id="CAG8433802.1"/>
    </source>
</evidence>
<feature type="transmembrane region" description="Helical" evidence="8">
    <location>
        <begin position="550"/>
        <end position="570"/>
    </location>
</feature>
<feature type="compositionally biased region" description="Polar residues" evidence="7">
    <location>
        <begin position="14"/>
        <end position="42"/>
    </location>
</feature>
<keyword evidence="4 8" id="KW-0812">Transmembrane</keyword>
<name>A0A9N8V0F4_9GLOM</name>
<dbReference type="CDD" id="cd17502">
    <property type="entry name" value="MFS_Azr1_MDR_like"/>
    <property type="match status" value="1"/>
</dbReference>
<comment type="caution">
    <text evidence="10">The sequence shown here is derived from an EMBL/GenBank/DDBJ whole genome shotgun (WGS) entry which is preliminary data.</text>
</comment>
<keyword evidence="5 8" id="KW-1133">Transmembrane helix</keyword>
<keyword evidence="6 8" id="KW-0472">Membrane</keyword>
<dbReference type="PANTHER" id="PTHR23501:SF191">
    <property type="entry name" value="VACUOLAR BASIC AMINO ACID TRANSPORTER 4"/>
    <property type="match status" value="1"/>
</dbReference>
<dbReference type="Gene3D" id="1.20.1250.20">
    <property type="entry name" value="MFS general substrate transporter like domains"/>
    <property type="match status" value="1"/>
</dbReference>
<dbReference type="OrthoDB" id="10021397at2759"/>
<dbReference type="Proteomes" id="UP000789831">
    <property type="component" value="Unassembled WGS sequence"/>
</dbReference>
<dbReference type="InterPro" id="IPR020846">
    <property type="entry name" value="MFS_dom"/>
</dbReference>
<comment type="subcellular location">
    <subcellularLocation>
        <location evidence="1">Endomembrane system</location>
        <topology evidence="1">Multi-pass membrane protein</topology>
    </subcellularLocation>
</comment>
<dbReference type="InterPro" id="IPR011701">
    <property type="entry name" value="MFS"/>
</dbReference>
<dbReference type="Gene3D" id="1.20.1720.10">
    <property type="entry name" value="Multidrug resistance protein D"/>
    <property type="match status" value="1"/>
</dbReference>
<accession>A0A9N8V0F4</accession>
<dbReference type="GO" id="GO:0022857">
    <property type="term" value="F:transmembrane transporter activity"/>
    <property type="evidence" value="ECO:0007669"/>
    <property type="project" value="InterPro"/>
</dbReference>
<dbReference type="PROSITE" id="PS50850">
    <property type="entry name" value="MFS"/>
    <property type="match status" value="1"/>
</dbReference>
<evidence type="ECO:0000259" key="9">
    <source>
        <dbReference type="PROSITE" id="PS50850"/>
    </source>
</evidence>
<evidence type="ECO:0000256" key="1">
    <source>
        <dbReference type="ARBA" id="ARBA00004127"/>
    </source>
</evidence>
<dbReference type="GO" id="GO:0005886">
    <property type="term" value="C:plasma membrane"/>
    <property type="evidence" value="ECO:0007669"/>
    <property type="project" value="TreeGrafter"/>
</dbReference>
<evidence type="ECO:0000256" key="2">
    <source>
        <dbReference type="ARBA" id="ARBA00008335"/>
    </source>
</evidence>
<feature type="transmembrane region" description="Helical" evidence="8">
    <location>
        <begin position="214"/>
        <end position="235"/>
    </location>
</feature>
<dbReference type="AlphaFoldDB" id="A0A9N8V0F4"/>
<feature type="transmembrane region" description="Helical" evidence="8">
    <location>
        <begin position="156"/>
        <end position="175"/>
    </location>
</feature>
<evidence type="ECO:0000256" key="3">
    <source>
        <dbReference type="ARBA" id="ARBA00022448"/>
    </source>
</evidence>
<dbReference type="SUPFAM" id="SSF103473">
    <property type="entry name" value="MFS general substrate transporter"/>
    <property type="match status" value="1"/>
</dbReference>
<proteinExistence type="inferred from homology"/>
<feature type="transmembrane region" description="Helical" evidence="8">
    <location>
        <begin position="390"/>
        <end position="409"/>
    </location>
</feature>
<protein>
    <submittedName>
        <fullName evidence="10">12491_t:CDS:1</fullName>
    </submittedName>
</protein>
<evidence type="ECO:0000256" key="4">
    <source>
        <dbReference type="ARBA" id="ARBA00022692"/>
    </source>
</evidence>
<feature type="transmembrane region" description="Helical" evidence="8">
    <location>
        <begin position="241"/>
        <end position="261"/>
    </location>
</feature>
<feature type="transmembrane region" description="Helical" evidence="8">
    <location>
        <begin position="181"/>
        <end position="202"/>
    </location>
</feature>
<evidence type="ECO:0000256" key="5">
    <source>
        <dbReference type="ARBA" id="ARBA00022989"/>
    </source>
</evidence>
<feature type="domain" description="Major facilitator superfamily (MFS) profile" evidence="9">
    <location>
        <begin position="91"/>
        <end position="576"/>
    </location>
</feature>
<dbReference type="FunFam" id="1.20.1720.10:FF:000013">
    <property type="entry name" value="Related to multidrug resistance proteins"/>
    <property type="match status" value="1"/>
</dbReference>
<feature type="transmembrane region" description="Helical" evidence="8">
    <location>
        <begin position="349"/>
        <end position="370"/>
    </location>
</feature>
<dbReference type="PRINTS" id="PR01036">
    <property type="entry name" value="TCRTETB"/>
</dbReference>
<feature type="region of interest" description="Disordered" evidence="7">
    <location>
        <begin position="1"/>
        <end position="42"/>
    </location>
</feature>
<evidence type="ECO:0000256" key="7">
    <source>
        <dbReference type="SAM" id="MobiDB-lite"/>
    </source>
</evidence>
<dbReference type="Pfam" id="PF07690">
    <property type="entry name" value="MFS_1"/>
    <property type="match status" value="1"/>
</dbReference>
<evidence type="ECO:0000256" key="8">
    <source>
        <dbReference type="SAM" id="Phobius"/>
    </source>
</evidence>
<evidence type="ECO:0000313" key="11">
    <source>
        <dbReference type="Proteomes" id="UP000789831"/>
    </source>
</evidence>
<feature type="transmembrane region" description="Helical" evidence="8">
    <location>
        <begin position="308"/>
        <end position="329"/>
    </location>
</feature>
<keyword evidence="3" id="KW-0813">Transport</keyword>
<feature type="transmembrane region" description="Helical" evidence="8">
    <location>
        <begin position="88"/>
        <end position="113"/>
    </location>
</feature>
<feature type="transmembrane region" description="Helical" evidence="8">
    <location>
        <begin position="484"/>
        <end position="503"/>
    </location>
</feature>
<comment type="similarity">
    <text evidence="2">Belongs to the major facilitator superfamily.</text>
</comment>
<feature type="transmembrane region" description="Helical" evidence="8">
    <location>
        <begin position="447"/>
        <end position="472"/>
    </location>
</feature>
<dbReference type="InterPro" id="IPR036259">
    <property type="entry name" value="MFS_trans_sf"/>
</dbReference>
<organism evidence="10 11">
    <name type="scientific">Ambispora gerdemannii</name>
    <dbReference type="NCBI Taxonomy" id="144530"/>
    <lineage>
        <taxon>Eukaryota</taxon>
        <taxon>Fungi</taxon>
        <taxon>Fungi incertae sedis</taxon>
        <taxon>Mucoromycota</taxon>
        <taxon>Glomeromycotina</taxon>
        <taxon>Glomeromycetes</taxon>
        <taxon>Archaeosporales</taxon>
        <taxon>Ambisporaceae</taxon>
        <taxon>Ambispora</taxon>
    </lineage>
</organism>
<feature type="transmembrane region" description="Helical" evidence="8">
    <location>
        <begin position="282"/>
        <end position="302"/>
    </location>
</feature>
<dbReference type="PANTHER" id="PTHR23501">
    <property type="entry name" value="MAJOR FACILITATOR SUPERFAMILY"/>
    <property type="match status" value="1"/>
</dbReference>
<dbReference type="EMBL" id="CAJVPL010000011">
    <property type="protein sequence ID" value="CAG8433802.1"/>
    <property type="molecule type" value="Genomic_DNA"/>
</dbReference>
<gene>
    <name evidence="10" type="ORF">AGERDE_LOCUS235</name>
</gene>
<sequence length="576" mass="61812">MLPPNPSPTLSTSATVSSAISNNDNHLSSTPSENDPNKSSTTQATISMSEVETVANNNSGDIEKAASIEVQTLDIPPESSTHLKGIELFLVMVGLGFGVFLASLDQTIVATALPQIASDFNALDQIAWVANSYLLTTTAFQPTYGKLSDIFGRKATFLFAIVVFELGSLLCGVAQNITSMIVFRAIAGMGGGGILSLVVIIISDIVPHHDRGKYQGLIGAVYGAASLVGPLLGGVFTDHVTWRWCFFINLPFGTIAAAAVIKYLNFPKPKGSLINKIKRLDWWGTLVVMAATIALLLPLNWGGNTYEWTSPIIIVLLVVGALLFVLFGYVEGWIAVEPVAPSRLFKDRAVLACFSVIFFNGMTFFAMIYYLPLYFQVVKGESATTSGLELLPFVLGVMVSSIGVGQTISRKANTRIQLLVLLGGTLITVGAGLASLLNEHSSRGKQIIFILLPGLGVGFIIQTTLLFCHAAVDYKDIATVTSMLVFFRSIGGVFGVAIIGTVFNNELSNRIEALKLGISADAVKSSTYLKSLPLNLREPVIHEYVETLRISYHAMVPAGVLCFLSAILIGKNKIRH</sequence>
<feature type="transmembrane region" description="Helical" evidence="8">
    <location>
        <begin position="416"/>
        <end position="435"/>
    </location>
</feature>
<dbReference type="GO" id="GO:0012505">
    <property type="term" value="C:endomembrane system"/>
    <property type="evidence" value="ECO:0007669"/>
    <property type="project" value="UniProtKB-SubCell"/>
</dbReference>
<evidence type="ECO:0000256" key="6">
    <source>
        <dbReference type="ARBA" id="ARBA00023136"/>
    </source>
</evidence>
<reference evidence="10" key="1">
    <citation type="submission" date="2021-06" db="EMBL/GenBank/DDBJ databases">
        <authorList>
            <person name="Kallberg Y."/>
            <person name="Tangrot J."/>
            <person name="Rosling A."/>
        </authorList>
    </citation>
    <scope>NUCLEOTIDE SEQUENCE</scope>
    <source>
        <strain evidence="10">MT106</strain>
    </source>
</reference>